<dbReference type="AlphaFoldDB" id="A0A163XG05"/>
<dbReference type="CDD" id="cd04301">
    <property type="entry name" value="NAT_SF"/>
    <property type="match status" value="1"/>
</dbReference>
<evidence type="ECO:0000313" key="4">
    <source>
        <dbReference type="EMBL" id="KZE77831.1"/>
    </source>
</evidence>
<dbReference type="Gene3D" id="3.40.630.30">
    <property type="match status" value="1"/>
</dbReference>
<evidence type="ECO:0000313" key="5">
    <source>
        <dbReference type="Proteomes" id="UP000076630"/>
    </source>
</evidence>
<organism evidence="4 5">
    <name type="scientific">Myroides marinus</name>
    <dbReference type="NCBI Taxonomy" id="703342"/>
    <lineage>
        <taxon>Bacteria</taxon>
        <taxon>Pseudomonadati</taxon>
        <taxon>Bacteroidota</taxon>
        <taxon>Flavobacteriia</taxon>
        <taxon>Flavobacteriales</taxon>
        <taxon>Flavobacteriaceae</taxon>
        <taxon>Myroides</taxon>
    </lineage>
</organism>
<dbReference type="GO" id="GO:0016747">
    <property type="term" value="F:acyltransferase activity, transferring groups other than amino-acyl groups"/>
    <property type="evidence" value="ECO:0007669"/>
    <property type="project" value="InterPro"/>
</dbReference>
<dbReference type="SUPFAM" id="SSF55729">
    <property type="entry name" value="Acyl-CoA N-acyltransferases (Nat)"/>
    <property type="match status" value="1"/>
</dbReference>
<dbReference type="PANTHER" id="PTHR43800:SF1">
    <property type="entry name" value="PEPTIDYL-LYSINE N-ACETYLTRANSFERASE YJAB"/>
    <property type="match status" value="1"/>
</dbReference>
<evidence type="ECO:0000259" key="3">
    <source>
        <dbReference type="PROSITE" id="PS51186"/>
    </source>
</evidence>
<keyword evidence="2" id="KW-0012">Acyltransferase</keyword>
<feature type="domain" description="N-acetyltransferase" evidence="3">
    <location>
        <begin position="1"/>
        <end position="141"/>
    </location>
</feature>
<evidence type="ECO:0000256" key="1">
    <source>
        <dbReference type="ARBA" id="ARBA00022679"/>
    </source>
</evidence>
<dbReference type="InterPro" id="IPR000182">
    <property type="entry name" value="GNAT_dom"/>
</dbReference>
<accession>A0A163XG05</accession>
<dbReference type="EMBL" id="LQNU01000067">
    <property type="protein sequence ID" value="KZE77831.1"/>
    <property type="molecule type" value="Genomic_DNA"/>
</dbReference>
<dbReference type="NCBIfam" id="NF007807">
    <property type="entry name" value="PRK10514.1"/>
    <property type="match status" value="1"/>
</dbReference>
<keyword evidence="5" id="KW-1185">Reference proteome</keyword>
<dbReference type="PANTHER" id="PTHR43800">
    <property type="entry name" value="PEPTIDYL-LYSINE N-ACETYLTRANSFERASE YJAB"/>
    <property type="match status" value="1"/>
</dbReference>
<proteinExistence type="predicted"/>
<comment type="caution">
    <text evidence="4">The sequence shown here is derived from an EMBL/GenBank/DDBJ whole genome shotgun (WGS) entry which is preliminary data.</text>
</comment>
<name>A0A163XG05_9FLAO</name>
<dbReference type="OrthoDB" id="9789605at2"/>
<dbReference type="Proteomes" id="UP000076630">
    <property type="component" value="Unassembled WGS sequence"/>
</dbReference>
<protein>
    <submittedName>
        <fullName evidence="4">GCN5 family acetyltransferase</fullName>
    </submittedName>
</protein>
<evidence type="ECO:0000256" key="2">
    <source>
        <dbReference type="ARBA" id="ARBA00023315"/>
    </source>
</evidence>
<keyword evidence="1 4" id="KW-0808">Transferase</keyword>
<dbReference type="RefSeq" id="WP_038987697.1">
    <property type="nucleotide sequence ID" value="NZ_JWJO01000058.1"/>
</dbReference>
<reference evidence="4 5" key="1">
    <citation type="submission" date="2016-01" db="EMBL/GenBank/DDBJ databases">
        <title>Whole genome sequencing of Myroides marinus L41.</title>
        <authorList>
            <person name="Hong K.W."/>
        </authorList>
    </citation>
    <scope>NUCLEOTIDE SEQUENCE [LARGE SCALE GENOMIC DNA]</scope>
    <source>
        <strain evidence="4 5">L41</strain>
    </source>
</reference>
<gene>
    <name evidence="4" type="ORF">AV926_13865</name>
</gene>
<dbReference type="PROSITE" id="PS51186">
    <property type="entry name" value="GNAT"/>
    <property type="match status" value="1"/>
</dbReference>
<dbReference type="Pfam" id="PF13673">
    <property type="entry name" value="Acetyltransf_10"/>
    <property type="match status" value="1"/>
</dbReference>
<dbReference type="InterPro" id="IPR016181">
    <property type="entry name" value="Acyl_CoA_acyltransferase"/>
</dbReference>
<sequence>MIRKVKSSEYPQLVDIWESAVINTHDFLAREDFEYFKKTIPNYFEFVELYVYINSDEQMTGFIGVADENLEMLFIHNDFRGKGIGKLLLNYAKDRLHVTKVDVNEQNDQAVGFYLHQGFTQIGRSETDGQGKPYPILHLSL</sequence>